<dbReference type="Gene3D" id="1.25.40.10">
    <property type="entry name" value="Tetratricopeptide repeat domain"/>
    <property type="match status" value="1"/>
</dbReference>
<accession>W7U7S8</accession>
<organism evidence="2 3">
    <name type="scientific">Nannochloropsis gaditana</name>
    <dbReference type="NCBI Taxonomy" id="72520"/>
    <lineage>
        <taxon>Eukaryota</taxon>
        <taxon>Sar</taxon>
        <taxon>Stramenopiles</taxon>
        <taxon>Ochrophyta</taxon>
        <taxon>Eustigmatophyceae</taxon>
        <taxon>Eustigmatales</taxon>
        <taxon>Monodopsidaceae</taxon>
        <taxon>Nannochloropsis</taxon>
    </lineage>
</organism>
<keyword evidence="3" id="KW-1185">Reference proteome</keyword>
<dbReference type="InterPro" id="IPR011990">
    <property type="entry name" value="TPR-like_helical_dom_sf"/>
</dbReference>
<feature type="region of interest" description="Disordered" evidence="1">
    <location>
        <begin position="310"/>
        <end position="331"/>
    </location>
</feature>
<dbReference type="EMBL" id="AZIL01000231">
    <property type="protein sequence ID" value="EWM28924.1"/>
    <property type="molecule type" value="Genomic_DNA"/>
</dbReference>
<dbReference type="AlphaFoldDB" id="W7U7S8"/>
<name>W7U7S8_9STRA</name>
<sequence>MLSCLASRTLLTGHISKIPERPFHMILVATRKAFKNIIGEDSGRIFMSDLARATATCRRVSSVSIHQHICQRPYKPQQTYLHIPMRKFSSAPPSPAEVLSVKKENGGDFAGQPQRTLLTKLQEDGASPRVLWDALQEKCKGQKLPRRQDLHALFLSASRNSSPEAKEKDKALLLSAVDLFLYKNVEFREASASLFLRAMLRLDGLGEAVDALLAREKRLGLWAQRKMLHMALHRLGVAKDTERLLKLFDAMEPFMNVNRSARTYHLVIRGLVNAGQIKKASEIAGQANIVLADSTQELLKNAMIAEAAEQKKGVEMEEGKDTDKEEGQKID</sequence>
<comment type="caution">
    <text evidence="2">The sequence shown here is derived from an EMBL/GenBank/DDBJ whole genome shotgun (WGS) entry which is preliminary data.</text>
</comment>
<reference evidence="2 3" key="1">
    <citation type="journal article" date="2014" name="Mol. Plant">
        <title>Chromosome Scale Genome Assembly and Transcriptome Profiling of Nannochloropsis gaditana in Nitrogen Depletion.</title>
        <authorList>
            <person name="Corteggiani Carpinelli E."/>
            <person name="Telatin A."/>
            <person name="Vitulo N."/>
            <person name="Forcato C."/>
            <person name="D'Angelo M."/>
            <person name="Schiavon R."/>
            <person name="Vezzi A."/>
            <person name="Giacometti G.M."/>
            <person name="Morosinotto T."/>
            <person name="Valle G."/>
        </authorList>
    </citation>
    <scope>NUCLEOTIDE SEQUENCE [LARGE SCALE GENOMIC DNA]</scope>
    <source>
        <strain evidence="2 3">B-31</strain>
    </source>
</reference>
<protein>
    <submittedName>
        <fullName evidence="2">Uncharacterized protein</fullName>
    </submittedName>
</protein>
<evidence type="ECO:0000313" key="3">
    <source>
        <dbReference type="Proteomes" id="UP000019335"/>
    </source>
</evidence>
<evidence type="ECO:0000313" key="2">
    <source>
        <dbReference type="EMBL" id="EWM28924.1"/>
    </source>
</evidence>
<gene>
    <name evidence="2" type="ORF">Naga_100142g2</name>
</gene>
<evidence type="ECO:0000256" key="1">
    <source>
        <dbReference type="SAM" id="MobiDB-lite"/>
    </source>
</evidence>
<proteinExistence type="predicted"/>
<dbReference type="OrthoDB" id="210031at2759"/>
<dbReference type="Proteomes" id="UP000019335">
    <property type="component" value="Chromosome 4"/>
</dbReference>